<feature type="compositionally biased region" description="Low complexity" evidence="1">
    <location>
        <begin position="549"/>
        <end position="565"/>
    </location>
</feature>
<dbReference type="OrthoDB" id="3237066at2759"/>
<sequence>MDDHSPYLTLSSCSYHSLLAFPPPLLSSVDLRHKYSRMTTYARPGPPPIDTLPVELLSYIFTLGTHSPFEPSQSNGSGDEPEGIPAFNSENVKTPLVLASVSRYWRRVALNTPSLWSSLCITLEMVQPSEGSSAPSTFDTTHITSYLALSRRYPIDILIDARDPDWDFQEDGVTPDSYSYKPQFSVEHMQTVISLLLPHLSRWRSMNILTDTWKPMQSALQSINPAILQHGAPRLESLSLMRCNDFVSFSPEFEPKSLKGPSFLSTTHSTPSSHSTSILPRLSTLSLRGVHVEWASLSAALSSSRTGLYSLELCSHCSDVRPSISEFHRLLSSNPRLRNLVVSGSGPSFPADVDEGLGALRHEFDGAFLPNLTKLTLGYRSVLEGQTILELVNAPNLKSLVLEEATYPADPEVVDAGSLLTYLGTGEFHNVKERYLAAYDGPDGCQYQPKTRKDSTASTSTCIGSGLEIGGRLIEDDEDDVTLVDFDTKPHPPFSLLENLSLKAVHSSSTQPISSMFGAMNNLHRLELVGMSMRPLYTLLPDSFPTPNSRSRASSPPAPGVASSSTLHPPISQLNCPQLRSLSLQDCNEMQAHDLTFILNKLVSDRKAHGSCTLEDIDIQLGPNAPLASCEINLQEGAEVSSMVDVADAQPSYVLEKDGVRIQLRRASPAFGDEYDDDEEMDEGSVFNDPYFDAYYTGAAWLSGR</sequence>
<dbReference type="Gene3D" id="1.20.1280.50">
    <property type="match status" value="1"/>
</dbReference>
<evidence type="ECO:0000256" key="1">
    <source>
        <dbReference type="SAM" id="MobiDB-lite"/>
    </source>
</evidence>
<evidence type="ECO:0000313" key="2">
    <source>
        <dbReference type="EMBL" id="KAF5313615.1"/>
    </source>
</evidence>
<dbReference type="Proteomes" id="UP000541558">
    <property type="component" value="Unassembled WGS sequence"/>
</dbReference>
<organism evidence="2 3">
    <name type="scientific">Ephemerocybe angulata</name>
    <dbReference type="NCBI Taxonomy" id="980116"/>
    <lineage>
        <taxon>Eukaryota</taxon>
        <taxon>Fungi</taxon>
        <taxon>Dikarya</taxon>
        <taxon>Basidiomycota</taxon>
        <taxon>Agaricomycotina</taxon>
        <taxon>Agaricomycetes</taxon>
        <taxon>Agaricomycetidae</taxon>
        <taxon>Agaricales</taxon>
        <taxon>Agaricineae</taxon>
        <taxon>Psathyrellaceae</taxon>
        <taxon>Ephemerocybe</taxon>
    </lineage>
</organism>
<name>A0A8H5EV17_9AGAR</name>
<dbReference type="EMBL" id="JAACJK010000223">
    <property type="protein sequence ID" value="KAF5313615.1"/>
    <property type="molecule type" value="Genomic_DNA"/>
</dbReference>
<evidence type="ECO:0008006" key="4">
    <source>
        <dbReference type="Google" id="ProtNLM"/>
    </source>
</evidence>
<comment type="caution">
    <text evidence="2">The sequence shown here is derived from an EMBL/GenBank/DDBJ whole genome shotgun (WGS) entry which is preliminary data.</text>
</comment>
<dbReference type="AlphaFoldDB" id="A0A8H5EV17"/>
<dbReference type="InterPro" id="IPR032675">
    <property type="entry name" value="LRR_dom_sf"/>
</dbReference>
<dbReference type="SUPFAM" id="SSF52058">
    <property type="entry name" value="L domain-like"/>
    <property type="match status" value="1"/>
</dbReference>
<feature type="region of interest" description="Disordered" evidence="1">
    <location>
        <begin position="545"/>
        <end position="569"/>
    </location>
</feature>
<proteinExistence type="predicted"/>
<protein>
    <recommendedName>
        <fullName evidence="4">F-box domain-containing protein</fullName>
    </recommendedName>
</protein>
<gene>
    <name evidence="2" type="ORF">D9611_010221</name>
</gene>
<evidence type="ECO:0000313" key="3">
    <source>
        <dbReference type="Proteomes" id="UP000541558"/>
    </source>
</evidence>
<accession>A0A8H5EV17</accession>
<keyword evidence="3" id="KW-1185">Reference proteome</keyword>
<reference evidence="2 3" key="1">
    <citation type="journal article" date="2020" name="ISME J.">
        <title>Uncovering the hidden diversity of litter-decomposition mechanisms in mushroom-forming fungi.</title>
        <authorList>
            <person name="Floudas D."/>
            <person name="Bentzer J."/>
            <person name="Ahren D."/>
            <person name="Johansson T."/>
            <person name="Persson P."/>
            <person name="Tunlid A."/>
        </authorList>
    </citation>
    <scope>NUCLEOTIDE SEQUENCE [LARGE SCALE GENOMIC DNA]</scope>
    <source>
        <strain evidence="2 3">CBS 175.51</strain>
    </source>
</reference>
<dbReference type="Gene3D" id="3.80.10.10">
    <property type="entry name" value="Ribonuclease Inhibitor"/>
    <property type="match status" value="1"/>
</dbReference>